<name>A0A0B2VZ69_TOXCA</name>
<dbReference type="AlphaFoldDB" id="A0A0B2VZ69"/>
<dbReference type="Proteomes" id="UP000031036">
    <property type="component" value="Unassembled WGS sequence"/>
</dbReference>
<keyword evidence="2" id="KW-1185">Reference proteome</keyword>
<organism evidence="1 2">
    <name type="scientific">Toxocara canis</name>
    <name type="common">Canine roundworm</name>
    <dbReference type="NCBI Taxonomy" id="6265"/>
    <lineage>
        <taxon>Eukaryota</taxon>
        <taxon>Metazoa</taxon>
        <taxon>Ecdysozoa</taxon>
        <taxon>Nematoda</taxon>
        <taxon>Chromadorea</taxon>
        <taxon>Rhabditida</taxon>
        <taxon>Spirurina</taxon>
        <taxon>Ascaridomorpha</taxon>
        <taxon>Ascaridoidea</taxon>
        <taxon>Toxocaridae</taxon>
        <taxon>Toxocara</taxon>
    </lineage>
</organism>
<evidence type="ECO:0000313" key="1">
    <source>
        <dbReference type="EMBL" id="KHN86948.1"/>
    </source>
</evidence>
<comment type="caution">
    <text evidence="1">The sequence shown here is derived from an EMBL/GenBank/DDBJ whole genome shotgun (WGS) entry which is preliminary data.</text>
</comment>
<dbReference type="EMBL" id="JPKZ01000505">
    <property type="protein sequence ID" value="KHN86948.1"/>
    <property type="molecule type" value="Genomic_DNA"/>
</dbReference>
<accession>A0A0B2VZ69</accession>
<protein>
    <submittedName>
        <fullName evidence="1">Uncharacterized protein</fullName>
    </submittedName>
</protein>
<evidence type="ECO:0000313" key="2">
    <source>
        <dbReference type="Proteomes" id="UP000031036"/>
    </source>
</evidence>
<gene>
    <name evidence="1" type="ORF">Tcan_14815</name>
</gene>
<proteinExistence type="predicted"/>
<reference evidence="1 2" key="1">
    <citation type="submission" date="2014-11" db="EMBL/GenBank/DDBJ databases">
        <title>Genetic blueprint of the zoonotic pathogen Toxocara canis.</title>
        <authorList>
            <person name="Zhu X.-Q."/>
            <person name="Korhonen P.K."/>
            <person name="Cai H."/>
            <person name="Young N.D."/>
            <person name="Nejsum P."/>
            <person name="von Samson-Himmelstjerna G."/>
            <person name="Boag P.R."/>
            <person name="Tan P."/>
            <person name="Li Q."/>
            <person name="Min J."/>
            <person name="Yang Y."/>
            <person name="Wang X."/>
            <person name="Fang X."/>
            <person name="Hall R.S."/>
            <person name="Hofmann A."/>
            <person name="Sternberg P.W."/>
            <person name="Jex A.R."/>
            <person name="Gasser R.B."/>
        </authorList>
    </citation>
    <scope>NUCLEOTIDE SEQUENCE [LARGE SCALE GENOMIC DNA]</scope>
    <source>
        <strain evidence="1">PN_DK_2014</strain>
    </source>
</reference>
<sequence>MVQVHFKFCYGNFCERFPLRLQRDPSDYETVLAKLAECGYPADGKTLVHVDYFMRRSVINDSESLWLAIEEQRVEPGDPVTIEYYDPSGYHRTWLELDDPVPETDDRVYFQLKDAEQCSRFSLKIDKRNTDAYKLLLNKLNDLGYKAEGRLLICVESDNSRTIVDNDDSLRSLIETSGAHGPMVTLNLEYYKPENVKVVSP</sequence>